<accession>A0A1I3E3K7</accession>
<dbReference type="PANTHER" id="PTHR36439:SF1">
    <property type="entry name" value="DUF1697 DOMAIN-CONTAINING PROTEIN"/>
    <property type="match status" value="1"/>
</dbReference>
<dbReference type="AlphaFoldDB" id="A0A1I3E3K7"/>
<dbReference type="PANTHER" id="PTHR36439">
    <property type="entry name" value="BLL4334 PROTEIN"/>
    <property type="match status" value="1"/>
</dbReference>
<protein>
    <submittedName>
        <fullName evidence="1">Uncharacterized conserved protein, DUF1697 family</fullName>
    </submittedName>
</protein>
<dbReference type="InterPro" id="IPR012545">
    <property type="entry name" value="DUF1697"/>
</dbReference>
<dbReference type="EMBL" id="FOQT01000001">
    <property type="protein sequence ID" value="SFH93449.1"/>
    <property type="molecule type" value="Genomic_DNA"/>
</dbReference>
<dbReference type="PIRSF" id="PIRSF008502">
    <property type="entry name" value="UCP008502"/>
    <property type="match status" value="1"/>
</dbReference>
<dbReference type="Pfam" id="PF08002">
    <property type="entry name" value="DUF1697"/>
    <property type="match status" value="1"/>
</dbReference>
<dbReference type="SUPFAM" id="SSF160379">
    <property type="entry name" value="SP0830-like"/>
    <property type="match status" value="1"/>
</dbReference>
<sequence>MKNPQKFVAFLRGVNVNETSMKMAELCEVFLKSGCEEVMSVLATGNIIFKSDLDKNILKEKLERSLSDHFQYEAFLFLKNAEEVNGISVKNPFEKDLDFHVYIFINVKDFEIELLQNFNETENTEGEDAKIIDENFYWKVKKGLTLDSNFGKILGKKLFKDSLTSRNINTIEKIIAKF</sequence>
<evidence type="ECO:0000313" key="2">
    <source>
        <dbReference type="Proteomes" id="UP000198931"/>
    </source>
</evidence>
<name>A0A1I3E3K7_9FLAO</name>
<dbReference type="Gene3D" id="3.30.70.1280">
    <property type="entry name" value="SP0830-like domains"/>
    <property type="match status" value="1"/>
</dbReference>
<dbReference type="OrthoDB" id="9806494at2"/>
<evidence type="ECO:0000313" key="1">
    <source>
        <dbReference type="EMBL" id="SFH93449.1"/>
    </source>
</evidence>
<reference evidence="1 2" key="1">
    <citation type="submission" date="2016-10" db="EMBL/GenBank/DDBJ databases">
        <authorList>
            <person name="de Groot N.N."/>
        </authorList>
    </citation>
    <scope>NUCLEOTIDE SEQUENCE [LARGE SCALE GENOMIC DNA]</scope>
    <source>
        <strain evidence="1 2">DSM 26000</strain>
    </source>
</reference>
<proteinExistence type="predicted"/>
<dbReference type="Proteomes" id="UP000198931">
    <property type="component" value="Unassembled WGS sequence"/>
</dbReference>
<dbReference type="STRING" id="1125876.SAMN05443292_0853"/>
<gene>
    <name evidence="1" type="ORF">SAMN05443292_0853</name>
</gene>
<dbReference type="RefSeq" id="WP_090079113.1">
    <property type="nucleotide sequence ID" value="NZ_FOQT01000001.1"/>
</dbReference>
<keyword evidence="2" id="KW-1185">Reference proteome</keyword>
<organism evidence="1 2">
    <name type="scientific">Halpernia frigidisoli</name>
    <dbReference type="NCBI Taxonomy" id="1125876"/>
    <lineage>
        <taxon>Bacteria</taxon>
        <taxon>Pseudomonadati</taxon>
        <taxon>Bacteroidota</taxon>
        <taxon>Flavobacteriia</taxon>
        <taxon>Flavobacteriales</taxon>
        <taxon>Weeksellaceae</taxon>
        <taxon>Chryseobacterium group</taxon>
        <taxon>Halpernia</taxon>
    </lineage>
</organism>